<evidence type="ECO:0000313" key="1">
    <source>
        <dbReference type="EMBL" id="AAK82247.1"/>
    </source>
</evidence>
<reference evidence="1 2" key="4">
    <citation type="journal article" date="1988" name="Virology">
        <title>Identification and characterization of the repetitive DNA element in the genome of insect iridescent virus type 6.</title>
        <authorList>
            <person name="Fischer M."/>
            <person name="Schnitzler P."/>
            <person name="Delius H."/>
            <person name="Darai G."/>
        </authorList>
    </citation>
    <scope>NUCLEOTIDE SEQUENCE [LARGE SCALE GENOMIC DNA]</scope>
</reference>
<reference evidence="1 2" key="5">
    <citation type="journal article" date="1992" name="Virus Genes">
        <title>Identification and mapping of origins of DNA replication within the DNA sequences of the genome of insect iridescent virus type 6.</title>
        <authorList>
            <person name="Handermann M."/>
            <person name="Schnitzler P."/>
            <person name="Rosen-Wolff A."/>
            <person name="Raab K."/>
            <person name="Sonntag K.C."/>
            <person name="Darai G."/>
        </authorList>
    </citation>
    <scope>NUCLEOTIDE SEQUENCE [LARGE SCALE GENOMIC DNA]</scope>
</reference>
<reference evidence="1 2" key="14">
    <citation type="journal article" date="1999" name="Virus Genes">
        <title>Identification of a gene cluster within the genome of Chilo iridescent virus encoding enzymes involved in viral DNA replication and processing.</title>
        <authorList>
            <person name="Muller K."/>
            <person name="Tidona C.A."/>
            <person name="Darai G."/>
        </authorList>
    </citation>
    <scope>NUCLEOTIDE SEQUENCE [LARGE SCALE GENOMIC DNA]</scope>
</reference>
<dbReference type="RefSeq" id="NP_149850.1">
    <property type="nucleotide sequence ID" value="NC_003038.1"/>
</dbReference>
<accession>Q91FD7</accession>
<reference evidence="1 2" key="9">
    <citation type="journal article" date="1994" name="J. Gen. Virol.">
        <title>Insect iridescent virus type 6 encodes a polypeptide related to the largest subunit of eukaryotic RNA polymerase II.</title>
        <authorList>
            <person name="Schnitzler P."/>
            <person name="Sonntag K.C."/>
            <person name="Muller M."/>
            <person name="Janssen W."/>
            <person name="Bugert J.J."/>
            <person name="Koonin E.V."/>
            <person name="Darai G."/>
        </authorList>
    </citation>
    <scope>NUCLEOTIDE SEQUENCE [LARGE SCALE GENOMIC DNA]</scope>
</reference>
<organismHost>
    <name type="scientific">Gryllus campestris</name>
    <dbReference type="NCBI Taxonomy" id="58607"/>
</organismHost>
<reference evidence="1 2" key="15">
    <citation type="journal article" date="2001" name="Virology">
        <title>Analysis of the first complete DNA sequence of an invertebrate iridovirus: coding strategy of the genome of Chilo iridescent virus.</title>
        <authorList>
            <person name="Jakob N.J."/>
            <person name="Muller K."/>
            <person name="Bahr U."/>
            <person name="Darai G."/>
        </authorList>
    </citation>
    <scope>NUCLEOTIDE SEQUENCE [LARGE SCALE GENOMIC DNA]</scope>
</reference>
<reference evidence="1 2" key="6">
    <citation type="journal article" date="1992" name="Virus Genes">
        <title>Characterization of the third origin of DNA replication of the genome of insect iridescent virus type 6.</title>
        <authorList>
            <person name="Sonntag K.C."/>
            <person name="Darai G."/>
        </authorList>
    </citation>
    <scope>NUCLEOTIDE SEQUENCE [LARGE SCALE GENOMIC DNA]</scope>
</reference>
<keyword evidence="2" id="KW-1185">Reference proteome</keyword>
<name>Q91FD7_IIV6</name>
<reference evidence="1 2" key="7">
    <citation type="journal article" date="1993" name="J. Gen. Virol.">
        <title>Identification of the gene encoding the major capsid protein of insect iridescent virus type 6 by polymerase chain reaction.</title>
        <authorList>
            <person name="Stohwasser R."/>
            <person name="Raab K."/>
            <person name="Schnitzler P."/>
            <person name="Janssen W."/>
            <person name="Darai G."/>
        </authorList>
    </citation>
    <scope>NUCLEOTIDE SEQUENCE [LARGE SCALE GENOMIC DNA]</scope>
</reference>
<sequence length="40" mass="4856">MMLFSYLHIQLLQHVYPEDSSPCHLHLLQKNYPPYLNYHA</sequence>
<protein>
    <submittedName>
        <fullName evidence="1">387R</fullName>
    </submittedName>
</protein>
<proteinExistence type="predicted"/>
<organismHost>
    <name type="scientific">Chilo suppressalis</name>
    <name type="common">Asiatic rice borer moth</name>
    <dbReference type="NCBI Taxonomy" id="168631"/>
</organismHost>
<reference evidence="1 2" key="1">
    <citation type="journal article" date="1984" name="J. Virol.">
        <title>DNA analysis of insect iridescent virus 6: evidence for circular permutation and terminal redundancy.</title>
        <authorList>
            <person name="Delius H."/>
            <person name="Darai G."/>
            <person name="Fluegel R.M."/>
        </authorList>
    </citation>
    <scope>NUCLEOTIDE SEQUENCE [LARGE SCALE GENOMIC DNA]</scope>
</reference>
<dbReference type="Proteomes" id="UP000001359">
    <property type="component" value="Segment"/>
</dbReference>
<organismHost>
    <name type="scientific">Spodoptera frugiperda</name>
    <name type="common">Fall armyworm</name>
    <dbReference type="NCBI Taxonomy" id="7108"/>
</organismHost>
<organismHost>
    <name type="scientific">Acheta domesticus</name>
    <name type="common">House cricket</name>
    <dbReference type="NCBI Taxonomy" id="6997"/>
</organismHost>
<dbReference type="EMBL" id="AF303741">
    <property type="protein sequence ID" value="AAK82247.1"/>
    <property type="molecule type" value="Genomic_DNA"/>
</dbReference>
<reference evidence="1 2" key="12">
    <citation type="journal article" date="1997" name="Virus Genes">
        <title>The DNA sequence of Chilo iridescent virus between the genome coordinates 0.101 and 0.391; similarities in coding strategy between insect and vertebrate iridoviruses.</title>
        <authorList>
            <person name="Bahr U."/>
            <person name="Tidona C.A."/>
            <person name="Darai G."/>
        </authorList>
    </citation>
    <scope>NUCLEOTIDE SEQUENCE [LARGE SCALE GENOMIC DNA]</scope>
</reference>
<organism evidence="1 2">
    <name type="scientific">Invertebrate iridescent virus 6</name>
    <name type="common">IIV-6</name>
    <name type="synonym">Chilo iridescent virus</name>
    <dbReference type="NCBI Taxonomy" id="176652"/>
    <lineage>
        <taxon>Viruses</taxon>
        <taxon>Varidnaviria</taxon>
        <taxon>Bamfordvirae</taxon>
        <taxon>Nucleocytoviricota</taxon>
        <taxon>Megaviricetes</taxon>
        <taxon>Pimascovirales</taxon>
        <taxon>Pimascovirales incertae sedis</taxon>
        <taxon>Iridoviridae</taxon>
        <taxon>Betairidovirinae</taxon>
        <taxon>Iridovirus</taxon>
        <taxon>Iridovirus chilo1</taxon>
    </lineage>
</organism>
<dbReference type="KEGG" id="vg:1733125"/>
<reference evidence="1 2" key="3">
    <citation type="journal article" date="1987" name="Virology">
        <title>Molecular cloning and physical mapping of the genome of insect iridescent virus type 6: further evidence for circular permutation of the viral genome.</title>
        <authorList>
            <person name="Schnitzler P."/>
            <person name="Soltau J.B."/>
            <person name="Fischer M."/>
            <person name="Reisner H."/>
            <person name="Scholz J."/>
            <person name="Delius H."/>
            <person name="Darai G."/>
        </authorList>
    </citation>
    <scope>NUCLEOTIDE SEQUENCE [LARGE SCALE GENOMIC DNA]</scope>
</reference>
<reference evidence="1 2" key="10">
    <citation type="journal article" date="1994" name="Nucleic Acids Res.">
        <title>Identification of genes encoding zinc finger proteins, non-histone chromosomal HMG protein homologue, and a putative GTP phosphohydrolase in the genome of Chilo iridescent virus.</title>
        <authorList>
            <person name="Schnitzler P."/>
            <person name="Hug M."/>
            <person name="Handermann M."/>
            <person name="Janssen W."/>
            <person name="Koonin E.V."/>
            <person name="Delius H."/>
            <person name="Darai C."/>
        </authorList>
    </citation>
    <scope>NUCLEOTIDE SEQUENCE [LARGE SCALE GENOMIC DNA]</scope>
</reference>
<reference evidence="1 2" key="11">
    <citation type="journal article" date="1994" name="Virus Genes">
        <title>Chilo iridescent virus encodes a putative helicase belonging to a distinct family within the "DEAD/H" superfamily: implications for the evolution of large DNA viruses.</title>
        <authorList>
            <person name="Sonntag K.C."/>
            <person name="Schnitzler P."/>
            <person name="Koonin E.V."/>
            <person name="Darai G."/>
        </authorList>
    </citation>
    <scope>NUCLEOTIDE SEQUENCE [LARGE SCALE GENOMIC DNA]</scope>
</reference>
<organismHost>
    <name type="scientific">Gryllus bimaculatus</name>
    <name type="common">Two-spotted cricket</name>
    <dbReference type="NCBI Taxonomy" id="6999"/>
</organismHost>
<reference evidence="1 2" key="8">
    <citation type="journal article" date="1994" name="Intervirology">
        <title>Identification of the primary structure and the coding capacity of the genome of insect iridescent virus type 6 between the genome coordinates 0.310 and 0.347 (7990 bp).</title>
        <authorList>
            <person name="Sonntag K.C."/>
            <person name="Schnitzler P."/>
            <person name="Janssen W."/>
            <person name="Darai G."/>
        </authorList>
    </citation>
    <scope>NUCLEOTIDE SEQUENCE [LARGE SCALE GENOMIC DNA]</scope>
</reference>
<dbReference type="GeneID" id="1733125"/>
<reference evidence="1 2" key="2">
    <citation type="journal article" date="1986" name="Med. Microbiol. Immunol.">
        <title>Insect iridescent virus type 6 induced toxic degenerative hepatitis in mice.</title>
        <authorList>
            <person name="Lorbacher de Ruiz H."/>
            <person name="Gelderblom H."/>
            <person name="Hofmann W."/>
            <person name="Darai G."/>
        </authorList>
    </citation>
    <scope>NUCLEOTIDE SEQUENCE [LARGE SCALE GENOMIC DNA]</scope>
</reference>
<reference evidence="1 2" key="13">
    <citation type="journal article" date="1998" name="Virus Genes">
        <title>Identification of a thymidylate synthase gene within the genome of Chilo iridescent virus.</title>
        <authorList>
            <person name="Muller K."/>
            <person name="Tidona C.A."/>
            <person name="Bahr U."/>
            <person name="Darai G."/>
        </authorList>
    </citation>
    <scope>NUCLEOTIDE SEQUENCE [LARGE SCALE GENOMIC DNA]</scope>
</reference>
<evidence type="ECO:0000313" key="2">
    <source>
        <dbReference type="Proteomes" id="UP000001359"/>
    </source>
</evidence>